<feature type="compositionally biased region" description="Polar residues" evidence="1">
    <location>
        <begin position="266"/>
        <end position="279"/>
    </location>
</feature>
<keyword evidence="3" id="KW-1185">Reference proteome</keyword>
<feature type="region of interest" description="Disordered" evidence="1">
    <location>
        <begin position="548"/>
        <end position="580"/>
    </location>
</feature>
<organism evidence="2 3">
    <name type="scientific">Dibothriocephalus latus</name>
    <name type="common">Fish tapeworm</name>
    <name type="synonym">Diphyllobothrium latum</name>
    <dbReference type="NCBI Taxonomy" id="60516"/>
    <lineage>
        <taxon>Eukaryota</taxon>
        <taxon>Metazoa</taxon>
        <taxon>Spiralia</taxon>
        <taxon>Lophotrochozoa</taxon>
        <taxon>Platyhelminthes</taxon>
        <taxon>Cestoda</taxon>
        <taxon>Eucestoda</taxon>
        <taxon>Diphyllobothriidea</taxon>
        <taxon>Diphyllobothriidae</taxon>
        <taxon>Dibothriocephalus</taxon>
    </lineage>
</organism>
<protein>
    <submittedName>
        <fullName evidence="2">Uncharacterized protein</fullName>
    </submittedName>
</protein>
<name>A0A3P7KXU4_DIBLA</name>
<dbReference type="EMBL" id="UYRU01048142">
    <property type="protein sequence ID" value="VDN09955.1"/>
    <property type="molecule type" value="Genomic_DNA"/>
</dbReference>
<feature type="compositionally biased region" description="Polar residues" evidence="1">
    <location>
        <begin position="110"/>
        <end position="128"/>
    </location>
</feature>
<proteinExistence type="predicted"/>
<feature type="region of interest" description="Disordered" evidence="1">
    <location>
        <begin position="109"/>
        <end position="128"/>
    </location>
</feature>
<evidence type="ECO:0000313" key="2">
    <source>
        <dbReference type="EMBL" id="VDN09955.1"/>
    </source>
</evidence>
<feature type="compositionally biased region" description="Basic and acidic residues" evidence="1">
    <location>
        <begin position="558"/>
        <end position="569"/>
    </location>
</feature>
<gene>
    <name evidence="2" type="ORF">DILT_LOCUS5786</name>
</gene>
<accession>A0A3P7KXU4</accession>
<evidence type="ECO:0000256" key="1">
    <source>
        <dbReference type="SAM" id="MobiDB-lite"/>
    </source>
</evidence>
<dbReference type="AlphaFoldDB" id="A0A3P7KXU4"/>
<reference evidence="2 3" key="1">
    <citation type="submission" date="2018-11" db="EMBL/GenBank/DDBJ databases">
        <authorList>
            <consortium name="Pathogen Informatics"/>
        </authorList>
    </citation>
    <scope>NUCLEOTIDE SEQUENCE [LARGE SCALE GENOMIC DNA]</scope>
</reference>
<evidence type="ECO:0000313" key="3">
    <source>
        <dbReference type="Proteomes" id="UP000281553"/>
    </source>
</evidence>
<dbReference type="Proteomes" id="UP000281553">
    <property type="component" value="Unassembled WGS sequence"/>
</dbReference>
<dbReference type="OrthoDB" id="10474698at2759"/>
<sequence length="580" mass="63176">MTPGAVDHATDTYQLSTFLEIVPHRLCPVSIAELPIGEEVFAVQEPKQSPAVDEGFLIKRQEEVLCVSEDPPEETGSFAWVRPLEELSEGRLGEEVVWTQELVSQRPVEVTNSSDLQKAPVGSQQQTFQGDDDQAFDLVKESRTVPDEASNVAEVLSEVSEPLCVEALKSSVRVLGEPLAFEKAHSYTSEDTGSRETENIVEPGDLTNSKQLEQAVEESIVAVEKAPSTCSAQLTQKRVRFAPAEVTEVWNDSDRVDSSYDKQSPPGKTSANQASFLPSDSHTLLPAEKALQFSVLETSVPIAEAEDTEESAHQFTPKVVECSPVHATEDDHVGTTENQPSPDAVIEEKVEKTTAAAPVHRKAPVFPAEDNNFEVSSEDAQQPSSAKTVLDSAAYPEGDYAAHNRITENQTEEENSSDLSTDYIPEEPVTETCISCGLLPETLQHFVFDQPPNYSDAELNVSGTATGALWQTREHLFVSGEETALVSDLSLRGQSPEEGKAVQSRAAEYPLANTLPEELAVISGRGDETPTNLPAAYKVLRHYAGKRRKEAKPNVRMASEEHPTTNRLEEEAELPGASTG</sequence>
<feature type="region of interest" description="Disordered" evidence="1">
    <location>
        <begin position="253"/>
        <end position="279"/>
    </location>
</feature>